<gene>
    <name evidence="2" type="ORF">IAD15_06280</name>
</gene>
<dbReference type="InterPro" id="IPR050126">
    <property type="entry name" value="Ap4A_hydrolase"/>
</dbReference>
<protein>
    <submittedName>
        <fullName evidence="2">Fructose-bisphosphatase class III</fullName>
    </submittedName>
</protein>
<name>A0A9D1L122_9FIRM</name>
<organism evidence="2 3">
    <name type="scientific">Candidatus Fimiplasma intestinipullorum</name>
    <dbReference type="NCBI Taxonomy" id="2840825"/>
    <lineage>
        <taxon>Bacteria</taxon>
        <taxon>Bacillati</taxon>
        <taxon>Bacillota</taxon>
        <taxon>Clostridia</taxon>
        <taxon>Eubacteriales</taxon>
        <taxon>Candidatus Fimiplasma</taxon>
    </lineage>
</organism>
<dbReference type="GO" id="GO:0016791">
    <property type="term" value="F:phosphatase activity"/>
    <property type="evidence" value="ECO:0007669"/>
    <property type="project" value="TreeGrafter"/>
</dbReference>
<evidence type="ECO:0000259" key="1">
    <source>
        <dbReference type="Pfam" id="PF00149"/>
    </source>
</evidence>
<evidence type="ECO:0000313" key="3">
    <source>
        <dbReference type="Proteomes" id="UP000824175"/>
    </source>
</evidence>
<feature type="domain" description="Calcineurin-like phosphoesterase" evidence="1">
    <location>
        <begin position="2"/>
        <end position="190"/>
    </location>
</feature>
<evidence type="ECO:0000313" key="2">
    <source>
        <dbReference type="EMBL" id="HIU13661.1"/>
    </source>
</evidence>
<dbReference type="GO" id="GO:0005737">
    <property type="term" value="C:cytoplasm"/>
    <property type="evidence" value="ECO:0007669"/>
    <property type="project" value="TreeGrafter"/>
</dbReference>
<comment type="caution">
    <text evidence="2">The sequence shown here is derived from an EMBL/GenBank/DDBJ whole genome shotgun (WGS) entry which is preliminary data.</text>
</comment>
<reference evidence="2" key="2">
    <citation type="journal article" date="2021" name="PeerJ">
        <title>Extensive microbial diversity within the chicken gut microbiome revealed by metagenomics and culture.</title>
        <authorList>
            <person name="Gilroy R."/>
            <person name="Ravi A."/>
            <person name="Getino M."/>
            <person name="Pursley I."/>
            <person name="Horton D.L."/>
            <person name="Alikhan N.F."/>
            <person name="Baker D."/>
            <person name="Gharbi K."/>
            <person name="Hall N."/>
            <person name="Watson M."/>
            <person name="Adriaenssens E.M."/>
            <person name="Foster-Nyarko E."/>
            <person name="Jarju S."/>
            <person name="Secka A."/>
            <person name="Antonio M."/>
            <person name="Oren A."/>
            <person name="Chaudhuri R.R."/>
            <person name="La Ragione R."/>
            <person name="Hildebrand F."/>
            <person name="Pallen M.J."/>
        </authorList>
    </citation>
    <scope>NUCLEOTIDE SEQUENCE</scope>
    <source>
        <strain evidence="2">CHK195-11698</strain>
    </source>
</reference>
<reference evidence="2" key="1">
    <citation type="submission" date="2020-10" db="EMBL/GenBank/DDBJ databases">
        <authorList>
            <person name="Gilroy R."/>
        </authorList>
    </citation>
    <scope>NUCLEOTIDE SEQUENCE</scope>
    <source>
        <strain evidence="2">CHK195-11698</strain>
    </source>
</reference>
<dbReference type="SUPFAM" id="SSF56300">
    <property type="entry name" value="Metallo-dependent phosphatases"/>
    <property type="match status" value="1"/>
</dbReference>
<accession>A0A9D1L122</accession>
<dbReference type="Pfam" id="PF00149">
    <property type="entry name" value="Metallophos"/>
    <property type="match status" value="1"/>
</dbReference>
<dbReference type="PANTHER" id="PTHR42850">
    <property type="entry name" value="METALLOPHOSPHOESTERASE"/>
    <property type="match status" value="1"/>
</dbReference>
<dbReference type="InterPro" id="IPR004843">
    <property type="entry name" value="Calcineurin-like_PHP"/>
</dbReference>
<dbReference type="InterPro" id="IPR029052">
    <property type="entry name" value="Metallo-depent_PP-like"/>
</dbReference>
<dbReference type="EMBL" id="DVMJ01000052">
    <property type="protein sequence ID" value="HIU13661.1"/>
    <property type="molecule type" value="Genomic_DNA"/>
</dbReference>
<sequence>MIYVMSDLHGMYSSYLKMLRKIHFCDADMLYILGDVIDRGPQPIQILQDMMLRPNVYPLFGNHEWMAMQCLDWITEEITDTFLASLDTERLIHLADWMGNGASTTLAGYAALTKDAKADLLDYLCEFQAYEELYLNGQTFLLVHAGLGNFDPDKALTDYTIDELVWERPNLEKPYFDDPNRHVVVGHTPTLMLTGKPEVFTSNGCSFIDCGACFDVGRLACLCLDTMQAYYV</sequence>
<dbReference type="AlphaFoldDB" id="A0A9D1L122"/>
<proteinExistence type="predicted"/>
<dbReference type="Proteomes" id="UP000824175">
    <property type="component" value="Unassembled WGS sequence"/>
</dbReference>
<dbReference type="PANTHER" id="PTHR42850:SF4">
    <property type="entry name" value="ZINC-DEPENDENT ENDOPOLYPHOSPHATASE"/>
    <property type="match status" value="1"/>
</dbReference>
<dbReference type="Gene3D" id="3.60.21.10">
    <property type="match status" value="1"/>
</dbReference>